<protein>
    <submittedName>
        <fullName evidence="7">Aspartate aminotransferase-like enzyme</fullName>
    </submittedName>
</protein>
<dbReference type="Proteomes" id="UP001232445">
    <property type="component" value="Unassembled WGS sequence"/>
</dbReference>
<dbReference type="PROSITE" id="PS00595">
    <property type="entry name" value="AA_TRANSFER_CLASS_5"/>
    <property type="match status" value="1"/>
</dbReference>
<accession>A0ABU0CPW0</accession>
<dbReference type="InterPro" id="IPR015424">
    <property type="entry name" value="PyrdxlP-dep_Trfase"/>
</dbReference>
<dbReference type="PANTHER" id="PTHR21152:SF40">
    <property type="entry name" value="ALANINE--GLYOXYLATE AMINOTRANSFERASE"/>
    <property type="match status" value="1"/>
</dbReference>
<dbReference type="InterPro" id="IPR020578">
    <property type="entry name" value="Aminotrans_V_PyrdxlP_BS"/>
</dbReference>
<proteinExistence type="inferred from homology"/>
<evidence type="ECO:0000256" key="3">
    <source>
        <dbReference type="ARBA" id="ARBA00022898"/>
    </source>
</evidence>
<sequence>MDLAIKFFEEPELKTSDKEKESDSMFGEKMDLRLPGPVQVPREIQRTILRSFDHPMMDYRNEEFQEVLKEASEASKMVFQTENDVYLLCGSGASALETAMVNLVGPADTIVICVIGYFGEYLVGIAEHIGAKVIRIDAPWGQIIDPEDVRRTLDANPEVKAVFVTHCETSTGAINDIQSIGAIVKNYDAVLVVDAVSSIVGTPLYMDDWHLDVVATGGQKALMLPPGIALVTVSEKAWRVMDQHQCPSFYLDLKKYRDLLPGGHTPYTPNIALVNGLLQSCKMIAEEGIENAYKRHACLREMTRAGVRALGLPLLVEDHAASPTLTSVIFDRYDANEFRKMLRQTFHVAVGGGLGQLKGKLLRLGHMGYTDTADVLKMLSTLELGLHVIGYDVKFGTAVEAAQRYWADHHYEKVENPFAQV</sequence>
<dbReference type="SUPFAM" id="SSF53383">
    <property type="entry name" value="PLP-dependent transferases"/>
    <property type="match status" value="1"/>
</dbReference>
<feature type="domain" description="Aminotransferase class V" evidence="6">
    <location>
        <begin position="56"/>
        <end position="353"/>
    </location>
</feature>
<dbReference type="InterPro" id="IPR015421">
    <property type="entry name" value="PyrdxlP-dep_Trfase_major"/>
</dbReference>
<dbReference type="InterPro" id="IPR000192">
    <property type="entry name" value="Aminotrans_V_dom"/>
</dbReference>
<evidence type="ECO:0000256" key="4">
    <source>
        <dbReference type="RuleBase" id="RU004075"/>
    </source>
</evidence>
<reference evidence="7 8" key="1">
    <citation type="submission" date="2023-07" db="EMBL/GenBank/DDBJ databases">
        <title>Genomic Encyclopedia of Type Strains, Phase IV (KMG-IV): sequencing the most valuable type-strain genomes for metagenomic binning, comparative biology and taxonomic classification.</title>
        <authorList>
            <person name="Goeker M."/>
        </authorList>
    </citation>
    <scope>NUCLEOTIDE SEQUENCE [LARGE SCALE GENOMIC DNA]</scope>
    <source>
        <strain evidence="7 8">DSM 17740</strain>
    </source>
</reference>
<evidence type="ECO:0000313" key="7">
    <source>
        <dbReference type="EMBL" id="MDQ0338187.1"/>
    </source>
</evidence>
<dbReference type="InterPro" id="IPR024169">
    <property type="entry name" value="SP_NH2Trfase/AEP_transaminase"/>
</dbReference>
<dbReference type="Gene3D" id="3.90.1150.10">
    <property type="entry name" value="Aspartate Aminotransferase, domain 1"/>
    <property type="match status" value="1"/>
</dbReference>
<evidence type="ECO:0000256" key="1">
    <source>
        <dbReference type="ARBA" id="ARBA00001933"/>
    </source>
</evidence>
<dbReference type="RefSeq" id="WP_307336146.1">
    <property type="nucleotide sequence ID" value="NZ_JAUSUQ010000003.1"/>
</dbReference>
<comment type="cofactor">
    <cofactor evidence="1 5">
        <name>pyridoxal 5'-phosphate</name>
        <dbReference type="ChEBI" id="CHEBI:597326"/>
    </cofactor>
</comment>
<dbReference type="Gene3D" id="3.40.640.10">
    <property type="entry name" value="Type I PLP-dependent aspartate aminotransferase-like (Major domain)"/>
    <property type="match status" value="1"/>
</dbReference>
<name>A0ABU0CPW0_9BACI</name>
<comment type="caution">
    <text evidence="7">The sequence shown here is derived from an EMBL/GenBank/DDBJ whole genome shotgun (WGS) entry which is preliminary data.</text>
</comment>
<keyword evidence="8" id="KW-1185">Reference proteome</keyword>
<dbReference type="EMBL" id="JAUSUQ010000003">
    <property type="protein sequence ID" value="MDQ0338187.1"/>
    <property type="molecule type" value="Genomic_DNA"/>
</dbReference>
<evidence type="ECO:0000259" key="6">
    <source>
        <dbReference type="Pfam" id="PF00266"/>
    </source>
</evidence>
<dbReference type="InterPro" id="IPR015422">
    <property type="entry name" value="PyrdxlP-dep_Trfase_small"/>
</dbReference>
<comment type="similarity">
    <text evidence="2 4">Belongs to the class-V pyridoxal-phosphate-dependent aminotransferase family.</text>
</comment>
<organism evidence="7 8">
    <name type="scientific">Caldalkalibacillus uzonensis</name>
    <dbReference type="NCBI Taxonomy" id="353224"/>
    <lineage>
        <taxon>Bacteria</taxon>
        <taxon>Bacillati</taxon>
        <taxon>Bacillota</taxon>
        <taxon>Bacilli</taxon>
        <taxon>Bacillales</taxon>
        <taxon>Bacillaceae</taxon>
        <taxon>Caldalkalibacillus</taxon>
    </lineage>
</organism>
<evidence type="ECO:0000256" key="5">
    <source>
        <dbReference type="RuleBase" id="RU004504"/>
    </source>
</evidence>
<dbReference type="PANTHER" id="PTHR21152">
    <property type="entry name" value="AMINOTRANSFERASE CLASS V"/>
    <property type="match status" value="1"/>
</dbReference>
<evidence type="ECO:0000313" key="8">
    <source>
        <dbReference type="Proteomes" id="UP001232445"/>
    </source>
</evidence>
<keyword evidence="3" id="KW-0663">Pyridoxal phosphate</keyword>
<gene>
    <name evidence="7" type="ORF">J2S00_000971</name>
</gene>
<dbReference type="PIRSF" id="PIRSF000524">
    <property type="entry name" value="SPT"/>
    <property type="match status" value="1"/>
</dbReference>
<evidence type="ECO:0000256" key="2">
    <source>
        <dbReference type="ARBA" id="ARBA00009236"/>
    </source>
</evidence>
<dbReference type="Pfam" id="PF00266">
    <property type="entry name" value="Aminotran_5"/>
    <property type="match status" value="1"/>
</dbReference>